<dbReference type="Proteomes" id="UP001575105">
    <property type="component" value="Unassembled WGS sequence"/>
</dbReference>
<proteinExistence type="predicted"/>
<evidence type="ECO:0000313" key="2">
    <source>
        <dbReference type="Proteomes" id="UP001575105"/>
    </source>
</evidence>
<dbReference type="RefSeq" id="WP_425346248.1">
    <property type="nucleotide sequence ID" value="NZ_JBGUBD010000008.1"/>
</dbReference>
<sequence length="68" mass="7883">MIGKRMEENRERQAALEQSLSELEMAELDSKYYDDIMAADISFSGQMRRLGPHPEIMQYIESVEGIFP</sequence>
<dbReference type="EMBL" id="JBGUBD010000008">
    <property type="protein sequence ID" value="MFA9479321.1"/>
    <property type="molecule type" value="Genomic_DNA"/>
</dbReference>
<name>A0ABV4U9C7_9BACT</name>
<organism evidence="1 2">
    <name type="scientific">Natronomicrosphaera hydrolytica</name>
    <dbReference type="NCBI Taxonomy" id="3242702"/>
    <lineage>
        <taxon>Bacteria</taxon>
        <taxon>Pseudomonadati</taxon>
        <taxon>Planctomycetota</taxon>
        <taxon>Phycisphaerae</taxon>
        <taxon>Phycisphaerales</taxon>
        <taxon>Phycisphaeraceae</taxon>
        <taxon>Natronomicrosphaera</taxon>
    </lineage>
</organism>
<comment type="caution">
    <text evidence="1">The sequence shown here is derived from an EMBL/GenBank/DDBJ whole genome shotgun (WGS) entry which is preliminary data.</text>
</comment>
<evidence type="ECO:0000313" key="1">
    <source>
        <dbReference type="EMBL" id="MFA9479321.1"/>
    </source>
</evidence>
<protein>
    <submittedName>
        <fullName evidence="1">Uncharacterized protein</fullName>
    </submittedName>
</protein>
<reference evidence="1 2" key="1">
    <citation type="submission" date="2024-08" db="EMBL/GenBank/DDBJ databases">
        <title>Whole-genome sequencing of halo(alkali)philic microorganisms from hypersaline lakes.</title>
        <authorList>
            <person name="Sorokin D.Y."/>
            <person name="Merkel A.Y."/>
            <person name="Messina E."/>
            <person name="Yakimov M."/>
        </authorList>
    </citation>
    <scope>NUCLEOTIDE SEQUENCE [LARGE SCALE GENOMIC DNA]</scope>
    <source>
        <strain evidence="1 2">AB-hyl4</strain>
    </source>
</reference>
<keyword evidence="2" id="KW-1185">Reference proteome</keyword>
<accession>A0ABV4U9C7</accession>
<gene>
    <name evidence="1" type="ORF">ACERK3_13600</name>
</gene>